<evidence type="ECO:0000313" key="2">
    <source>
        <dbReference type="Proteomes" id="UP000261680"/>
    </source>
</evidence>
<dbReference type="AlphaFoldDB" id="A0A8M1GTG8"/>
<protein>
    <submittedName>
        <fullName evidence="3">Uncharacterized protein LOC121105394 isoform X1</fullName>
    </submittedName>
</protein>
<dbReference type="KEGG" id="umr:121105394"/>
<sequence length="242" mass="25833">MQGAVLQNRHHQRKKHPRTHLEEVVHRCSYFSLCKGGGEQGSREVGGGGGGGLAAQGHPVLAGPRSGARRRPVLPRVPRVCGGAVQRGLGGGEWLLRPSSAQRLRCPADEFPGGLGALRRLRSPSAAFPAQSSDPGATPSGPPPRSRGGWPRATADWVGAGEGDAGSGFPLQEATAALHRTSFGEDVRKKQTDLPKRVQERTEKKRRAHCGHLLKSYAPTARNCNQYSAVVIKAVYLTQKDP</sequence>
<feature type="region of interest" description="Disordered" evidence="1">
    <location>
        <begin position="182"/>
        <end position="205"/>
    </location>
</feature>
<name>A0A8M1GTG8_URSMA</name>
<feature type="compositionally biased region" description="Gly residues" evidence="1">
    <location>
        <begin position="42"/>
        <end position="54"/>
    </location>
</feature>
<dbReference type="GeneID" id="121105394"/>
<feature type="compositionally biased region" description="Basic and acidic residues" evidence="1">
    <location>
        <begin position="182"/>
        <end position="203"/>
    </location>
</feature>
<feature type="region of interest" description="Disordered" evidence="1">
    <location>
        <begin position="124"/>
        <end position="168"/>
    </location>
</feature>
<evidence type="ECO:0000256" key="1">
    <source>
        <dbReference type="SAM" id="MobiDB-lite"/>
    </source>
</evidence>
<dbReference type="RefSeq" id="XP_040498077.1">
    <property type="nucleotide sequence ID" value="XM_040642143.1"/>
</dbReference>
<accession>A0A8M1GTG8</accession>
<proteinExistence type="predicted"/>
<reference evidence="3" key="1">
    <citation type="submission" date="2025-08" db="UniProtKB">
        <authorList>
            <consortium name="RefSeq"/>
        </authorList>
    </citation>
    <scope>IDENTIFICATION</scope>
    <source>
        <tissue evidence="3">Whole blood</tissue>
    </source>
</reference>
<dbReference type="Proteomes" id="UP000261680">
    <property type="component" value="Unplaced"/>
</dbReference>
<keyword evidence="2" id="KW-1185">Reference proteome</keyword>
<feature type="region of interest" description="Disordered" evidence="1">
    <location>
        <begin position="42"/>
        <end position="71"/>
    </location>
</feature>
<organism evidence="2 3">
    <name type="scientific">Ursus maritimus</name>
    <name type="common">Polar bear</name>
    <name type="synonym">Thalarctos maritimus</name>
    <dbReference type="NCBI Taxonomy" id="29073"/>
    <lineage>
        <taxon>Eukaryota</taxon>
        <taxon>Metazoa</taxon>
        <taxon>Chordata</taxon>
        <taxon>Craniata</taxon>
        <taxon>Vertebrata</taxon>
        <taxon>Euteleostomi</taxon>
        <taxon>Mammalia</taxon>
        <taxon>Eutheria</taxon>
        <taxon>Laurasiatheria</taxon>
        <taxon>Carnivora</taxon>
        <taxon>Caniformia</taxon>
        <taxon>Ursidae</taxon>
        <taxon>Ursus</taxon>
    </lineage>
</organism>
<evidence type="ECO:0000313" key="3">
    <source>
        <dbReference type="RefSeq" id="XP_040498077.1"/>
    </source>
</evidence>
<gene>
    <name evidence="3" type="primary">LOC121105394</name>
</gene>